<feature type="transmembrane region" description="Helical" evidence="7">
    <location>
        <begin position="257"/>
        <end position="275"/>
    </location>
</feature>
<reference evidence="9 10" key="1">
    <citation type="submission" date="2016-03" db="EMBL/GenBank/DDBJ databases">
        <title>Draft genome sequence of the Fonsecaea monophora CBS 269.37.</title>
        <authorList>
            <person name="Bombassaro A."/>
            <person name="Vinicius W.A."/>
            <person name="De Hoog S."/>
            <person name="Sun J."/>
            <person name="Souza E.M."/>
            <person name="Raittz R.T."/>
            <person name="Costa F."/>
            <person name="Leao A.C."/>
            <person name="Tadra-Sfeir M.Z."/>
            <person name="Baura V."/>
            <person name="Balsanelli E."/>
            <person name="Pedrosa F.O."/>
            <person name="Moreno L.F."/>
            <person name="Steffens M.B."/>
            <person name="Xi L."/>
            <person name="Bocca A.L."/>
            <person name="Felipe M.S."/>
            <person name="Teixeira M."/>
            <person name="Telles Filho F.Q."/>
            <person name="Azevedo C.M."/>
            <person name="Gomes R."/>
            <person name="Vicente V.A."/>
        </authorList>
    </citation>
    <scope>NUCLEOTIDE SEQUENCE [LARGE SCALE GENOMIC DNA]</scope>
    <source>
        <strain evidence="9 10">CBS 269.37</strain>
    </source>
</reference>
<dbReference type="GO" id="GO:0005886">
    <property type="term" value="C:plasma membrane"/>
    <property type="evidence" value="ECO:0007669"/>
    <property type="project" value="TreeGrafter"/>
</dbReference>
<dbReference type="RefSeq" id="XP_022515771.1">
    <property type="nucleotide sequence ID" value="XM_022652027.1"/>
</dbReference>
<comment type="subcellular location">
    <subcellularLocation>
        <location evidence="1">Membrane</location>
        <topology evidence="1">Multi-pass membrane protein</topology>
    </subcellularLocation>
</comment>
<keyword evidence="3 7" id="KW-0812">Transmembrane</keyword>
<comment type="caution">
    <text evidence="9">The sequence shown here is derived from an EMBL/GenBank/DDBJ whole genome shotgun (WGS) entry which is preliminary data.</text>
</comment>
<evidence type="ECO:0000256" key="7">
    <source>
        <dbReference type="SAM" id="Phobius"/>
    </source>
</evidence>
<dbReference type="Proteomes" id="UP000077002">
    <property type="component" value="Unassembled WGS sequence"/>
</dbReference>
<feature type="transmembrane region" description="Helical" evidence="7">
    <location>
        <begin position="56"/>
        <end position="74"/>
    </location>
</feature>
<evidence type="ECO:0000256" key="1">
    <source>
        <dbReference type="ARBA" id="ARBA00004141"/>
    </source>
</evidence>
<evidence type="ECO:0000313" key="10">
    <source>
        <dbReference type="Proteomes" id="UP000077002"/>
    </source>
</evidence>
<dbReference type="EMBL" id="LVKK01000008">
    <property type="protein sequence ID" value="OAG43819.1"/>
    <property type="molecule type" value="Genomic_DNA"/>
</dbReference>
<feature type="domain" description="Major facilitator superfamily (MFS) profile" evidence="8">
    <location>
        <begin position="52"/>
        <end position="576"/>
    </location>
</feature>
<gene>
    <name evidence="9" type="ORF">AYO21_02046</name>
</gene>
<name>A0A177FKZ4_9EURO</name>
<dbReference type="PANTHER" id="PTHR23501">
    <property type="entry name" value="MAJOR FACILITATOR SUPERFAMILY"/>
    <property type="match status" value="1"/>
</dbReference>
<feature type="transmembrane region" description="Helical" evidence="7">
    <location>
        <begin position="399"/>
        <end position="417"/>
    </location>
</feature>
<dbReference type="OrthoDB" id="4139357at2759"/>
<evidence type="ECO:0000256" key="4">
    <source>
        <dbReference type="ARBA" id="ARBA00022989"/>
    </source>
</evidence>
<feature type="transmembrane region" description="Helical" evidence="7">
    <location>
        <begin position="148"/>
        <end position="172"/>
    </location>
</feature>
<feature type="region of interest" description="Disordered" evidence="6">
    <location>
        <begin position="1"/>
        <end position="26"/>
    </location>
</feature>
<evidence type="ECO:0000256" key="2">
    <source>
        <dbReference type="ARBA" id="ARBA00022448"/>
    </source>
</evidence>
<dbReference type="GO" id="GO:0022857">
    <property type="term" value="F:transmembrane transporter activity"/>
    <property type="evidence" value="ECO:0007669"/>
    <property type="project" value="InterPro"/>
</dbReference>
<evidence type="ECO:0000256" key="6">
    <source>
        <dbReference type="SAM" id="MobiDB-lite"/>
    </source>
</evidence>
<dbReference type="Pfam" id="PF06609">
    <property type="entry name" value="TRI12"/>
    <property type="match status" value="1"/>
</dbReference>
<organism evidence="9 10">
    <name type="scientific">Fonsecaea monophora</name>
    <dbReference type="NCBI Taxonomy" id="254056"/>
    <lineage>
        <taxon>Eukaryota</taxon>
        <taxon>Fungi</taxon>
        <taxon>Dikarya</taxon>
        <taxon>Ascomycota</taxon>
        <taxon>Pezizomycotina</taxon>
        <taxon>Eurotiomycetes</taxon>
        <taxon>Chaetothyriomycetidae</taxon>
        <taxon>Chaetothyriales</taxon>
        <taxon>Herpotrichiellaceae</taxon>
        <taxon>Fonsecaea</taxon>
    </lineage>
</organism>
<accession>A0A177FKZ4</accession>
<evidence type="ECO:0000259" key="8">
    <source>
        <dbReference type="PROSITE" id="PS50850"/>
    </source>
</evidence>
<evidence type="ECO:0000313" key="9">
    <source>
        <dbReference type="EMBL" id="OAG43819.1"/>
    </source>
</evidence>
<dbReference type="SUPFAM" id="SSF103473">
    <property type="entry name" value="MFS general substrate transporter"/>
    <property type="match status" value="1"/>
</dbReference>
<evidence type="ECO:0000256" key="5">
    <source>
        <dbReference type="ARBA" id="ARBA00023136"/>
    </source>
</evidence>
<feature type="transmembrane region" description="Helical" evidence="7">
    <location>
        <begin position="287"/>
        <end position="307"/>
    </location>
</feature>
<feature type="transmembrane region" description="Helical" evidence="7">
    <location>
        <begin position="94"/>
        <end position="111"/>
    </location>
</feature>
<dbReference type="PANTHER" id="PTHR23501:SF195">
    <property type="entry name" value="PEP5"/>
    <property type="match status" value="1"/>
</dbReference>
<dbReference type="PROSITE" id="PS50850">
    <property type="entry name" value="MFS"/>
    <property type="match status" value="1"/>
</dbReference>
<feature type="transmembrane region" description="Helical" evidence="7">
    <location>
        <begin position="423"/>
        <end position="443"/>
    </location>
</feature>
<feature type="transmembrane region" description="Helical" evidence="7">
    <location>
        <begin position="455"/>
        <end position="477"/>
    </location>
</feature>
<dbReference type="GeneID" id="34597223"/>
<sequence length="595" mass="63751">MNTKTFEVESSLDAPTVEEKEGKASATHHLGEVEPAPAHHSLVAPDGGQATVTLKTWIAIWILSASFGISFWPVPTTGAMGQALATKFGDVQSAPWIVPAYTVSIAISQMLCGGNSDLFGRRWFLIGGNIICLIGYIVAATANTTKQLVAAMVLLGFGGGLCVFEAEVAMWAIPELLPNKWRHIGVVIADTCVFFAVVVGPIVGRIVIDDGGNTWRWVYIAGAIATCGSGLGLYWCYFPPAHPRGVPFWEAIHGMDWVGMFLFTAGFAITMSGIINTTYIDASNVRVIATLCVGFGVMILFGLWEQFGTITYPLCPTHVFTRNHGRTFTAPFVVGIVLGMVYYAINIIYPTCINVFYVGADTPRSEQLALTLPGNLGLTFGGVLLVIFGERLRHFRLQLNVTLAGTVLFGGLIAVVTPDNKGTIIAFTFLEQMFYGWSVYLCYTYVQQGVDQIELGIAGGLCGVMRFVGGSLAQAIYTTVLVNKQGSEARKLIPQAALAAGLPPSSLDAFMAAFPTNTTQLGQITGVDTAVLAAAGEAFQLSYAHALKILALVSVAFGGLAIAVCVTVENIDPKMNDQIEVFLENDKLADKNVYH</sequence>
<feature type="transmembrane region" description="Helical" evidence="7">
    <location>
        <begin position="369"/>
        <end position="387"/>
    </location>
</feature>
<keyword evidence="5 7" id="KW-0472">Membrane</keyword>
<dbReference type="InterPro" id="IPR036259">
    <property type="entry name" value="MFS_trans_sf"/>
</dbReference>
<keyword evidence="4 7" id="KW-1133">Transmembrane helix</keyword>
<feature type="transmembrane region" description="Helical" evidence="7">
    <location>
        <begin position="214"/>
        <end position="237"/>
    </location>
</feature>
<dbReference type="AlphaFoldDB" id="A0A177FKZ4"/>
<keyword evidence="2" id="KW-0813">Transport</keyword>
<dbReference type="InterPro" id="IPR010573">
    <property type="entry name" value="MFS_Str1/Tri12-like"/>
</dbReference>
<dbReference type="Gene3D" id="1.20.1250.20">
    <property type="entry name" value="MFS general substrate transporter like domains"/>
    <property type="match status" value="1"/>
</dbReference>
<feature type="transmembrane region" description="Helical" evidence="7">
    <location>
        <begin position="123"/>
        <end position="142"/>
    </location>
</feature>
<evidence type="ECO:0000256" key="3">
    <source>
        <dbReference type="ARBA" id="ARBA00022692"/>
    </source>
</evidence>
<feature type="transmembrane region" description="Helical" evidence="7">
    <location>
        <begin position="549"/>
        <end position="568"/>
    </location>
</feature>
<keyword evidence="10" id="KW-1185">Reference proteome</keyword>
<dbReference type="InterPro" id="IPR020846">
    <property type="entry name" value="MFS_dom"/>
</dbReference>
<proteinExistence type="predicted"/>
<feature type="transmembrane region" description="Helical" evidence="7">
    <location>
        <begin position="184"/>
        <end position="208"/>
    </location>
</feature>
<protein>
    <recommendedName>
        <fullName evidence="8">Major facilitator superfamily (MFS) profile domain-containing protein</fullName>
    </recommendedName>
</protein>
<feature type="transmembrane region" description="Helical" evidence="7">
    <location>
        <begin position="328"/>
        <end position="349"/>
    </location>
</feature>